<evidence type="ECO:0000256" key="4">
    <source>
        <dbReference type="ARBA" id="ARBA00022475"/>
    </source>
</evidence>
<reference evidence="14" key="1">
    <citation type="submission" date="2019-10" db="EMBL/GenBank/DDBJ databases">
        <title>Complete Genome Sequence of Bradyrhizobium betae type strain PL7HG1T.</title>
        <authorList>
            <person name="Bromfield E.S.P."/>
            <person name="Cloutier S."/>
        </authorList>
    </citation>
    <scope>NUCLEOTIDE SEQUENCE [LARGE SCALE GENOMIC DNA]</scope>
    <source>
        <strain evidence="14">PL7HG1</strain>
    </source>
</reference>
<feature type="transmembrane region" description="Helical" evidence="11">
    <location>
        <begin position="174"/>
        <end position="193"/>
    </location>
</feature>
<dbReference type="PANTHER" id="PTHR44936">
    <property type="entry name" value="SENSOR PROTEIN CREC"/>
    <property type="match status" value="1"/>
</dbReference>
<feature type="transmembrane region" description="Helical" evidence="11">
    <location>
        <begin position="205"/>
        <end position="226"/>
    </location>
</feature>
<organism evidence="13 14">
    <name type="scientific">Bradyrhizobium betae</name>
    <dbReference type="NCBI Taxonomy" id="244734"/>
    <lineage>
        <taxon>Bacteria</taxon>
        <taxon>Pseudomonadati</taxon>
        <taxon>Pseudomonadota</taxon>
        <taxon>Alphaproteobacteria</taxon>
        <taxon>Hyphomicrobiales</taxon>
        <taxon>Nitrobacteraceae</taxon>
        <taxon>Bradyrhizobium</taxon>
    </lineage>
</organism>
<dbReference type="SUPFAM" id="SSF55874">
    <property type="entry name" value="ATPase domain of HSP90 chaperone/DNA topoisomerase II/histidine kinase"/>
    <property type="match status" value="1"/>
</dbReference>
<dbReference type="KEGG" id="bbet:F8237_17500"/>
<evidence type="ECO:0000256" key="3">
    <source>
        <dbReference type="ARBA" id="ARBA00012438"/>
    </source>
</evidence>
<dbReference type="Gene3D" id="3.30.565.10">
    <property type="entry name" value="Histidine kinase-like ATPase, C-terminal domain"/>
    <property type="match status" value="1"/>
</dbReference>
<dbReference type="OrthoDB" id="9785252at2"/>
<dbReference type="InterPro" id="IPR036890">
    <property type="entry name" value="HATPase_C_sf"/>
</dbReference>
<dbReference type="GO" id="GO:0005886">
    <property type="term" value="C:plasma membrane"/>
    <property type="evidence" value="ECO:0007669"/>
    <property type="project" value="UniProtKB-SubCell"/>
</dbReference>
<dbReference type="InterPro" id="IPR004358">
    <property type="entry name" value="Sig_transdc_His_kin-like_C"/>
</dbReference>
<sequence>MPPPAGRDQMLERSSSRPDDGRAAPQGLAKELGGLAVTLQSQADARSELIGAAPTDDETNRKNMALLIQLRWTAVVGQIVTIGGVHFGLGIPLPLERMGAVIGALLLLNVSSLVWVRHRAAITNNELLVALMLDVAALTAQLYLSGGATNPFTSLFLLQVTLGAVLLDARSTWSLVALTCACFVWLTLAHRPLDLPPNPLSETYTLTVAGMLLGFALNAVLLVVFVTRINRNLRERDAHLAALRQHAAEQDHIVRMGLLASGAAHELGTPLASLSVILSDWRRMPDLAADQELAEDLSEMETSLQRCKSIVTGILVSAGEARGEGSSPTTVTAFVTALVEEWRDARSARTLYFVNTFGEDVAIVSDVALKQVIFNVLDNAYEVSRDWVEFLAEREGDNLVLSISDRGPGFAPEMLAQLGKPYQSSKGRAGGGLGLFLVVNVVRKLGGSVTAENHRKRGATVRLTLPLATLAIGGSFDA</sequence>
<keyword evidence="11" id="KW-1133">Transmembrane helix</keyword>
<dbReference type="EMBL" id="CP044543">
    <property type="protein sequence ID" value="QFI74040.1"/>
    <property type="molecule type" value="Genomic_DNA"/>
</dbReference>
<dbReference type="PRINTS" id="PR00344">
    <property type="entry name" value="BCTRLSENSOR"/>
</dbReference>
<dbReference type="PANTHER" id="PTHR44936:SF10">
    <property type="entry name" value="SENSOR PROTEIN RSTB"/>
    <property type="match status" value="1"/>
</dbReference>
<keyword evidence="4" id="KW-1003">Cell membrane</keyword>
<dbReference type="InterPro" id="IPR036097">
    <property type="entry name" value="HisK_dim/P_sf"/>
</dbReference>
<evidence type="ECO:0000256" key="6">
    <source>
        <dbReference type="ARBA" id="ARBA00022679"/>
    </source>
</evidence>
<evidence type="ECO:0000256" key="7">
    <source>
        <dbReference type="ARBA" id="ARBA00022741"/>
    </source>
</evidence>
<keyword evidence="11" id="KW-0812">Transmembrane</keyword>
<dbReference type="InterPro" id="IPR003661">
    <property type="entry name" value="HisK_dim/P_dom"/>
</dbReference>
<feature type="domain" description="Histidine kinase" evidence="12">
    <location>
        <begin position="262"/>
        <end position="469"/>
    </location>
</feature>
<dbReference type="Proteomes" id="UP000325641">
    <property type="component" value="Chromosome"/>
</dbReference>
<dbReference type="Gene3D" id="1.10.287.130">
    <property type="match status" value="1"/>
</dbReference>
<evidence type="ECO:0000256" key="8">
    <source>
        <dbReference type="ARBA" id="ARBA00022777"/>
    </source>
</evidence>
<feature type="transmembrane region" description="Helical" evidence="11">
    <location>
        <begin position="97"/>
        <end position="115"/>
    </location>
</feature>
<dbReference type="GO" id="GO:0005524">
    <property type="term" value="F:ATP binding"/>
    <property type="evidence" value="ECO:0007669"/>
    <property type="project" value="UniProtKB-KW"/>
</dbReference>
<feature type="region of interest" description="Disordered" evidence="10">
    <location>
        <begin position="1"/>
        <end position="26"/>
    </location>
</feature>
<evidence type="ECO:0000256" key="1">
    <source>
        <dbReference type="ARBA" id="ARBA00000085"/>
    </source>
</evidence>
<dbReference type="GO" id="GO:0000155">
    <property type="term" value="F:phosphorelay sensor kinase activity"/>
    <property type="evidence" value="ECO:0007669"/>
    <property type="project" value="InterPro"/>
</dbReference>
<feature type="transmembrane region" description="Helical" evidence="11">
    <location>
        <begin position="70"/>
        <end position="91"/>
    </location>
</feature>
<comment type="catalytic activity">
    <reaction evidence="1">
        <text>ATP + protein L-histidine = ADP + protein N-phospho-L-histidine.</text>
        <dbReference type="EC" id="2.7.13.3"/>
    </reaction>
</comment>
<dbReference type="Pfam" id="PF02518">
    <property type="entry name" value="HATPase_c"/>
    <property type="match status" value="1"/>
</dbReference>
<protein>
    <recommendedName>
        <fullName evidence="3">histidine kinase</fullName>
        <ecNumber evidence="3">2.7.13.3</ecNumber>
    </recommendedName>
</protein>
<comment type="subcellular location">
    <subcellularLocation>
        <location evidence="2">Cell membrane</location>
        <topology evidence="2">Multi-pass membrane protein</topology>
    </subcellularLocation>
</comment>
<dbReference type="Pfam" id="PF25323">
    <property type="entry name" value="6TM_PilS"/>
    <property type="match status" value="1"/>
</dbReference>
<dbReference type="InterPro" id="IPR003594">
    <property type="entry name" value="HATPase_dom"/>
</dbReference>
<dbReference type="InterPro" id="IPR050980">
    <property type="entry name" value="2C_sensor_his_kinase"/>
</dbReference>
<evidence type="ECO:0000313" key="14">
    <source>
        <dbReference type="Proteomes" id="UP000325641"/>
    </source>
</evidence>
<feature type="compositionally biased region" description="Basic and acidic residues" evidence="10">
    <location>
        <begin position="9"/>
        <end position="22"/>
    </location>
</feature>
<dbReference type="InterPro" id="IPR005467">
    <property type="entry name" value="His_kinase_dom"/>
</dbReference>
<dbReference type="AlphaFoldDB" id="A0A5P6P6Y2"/>
<feature type="transmembrane region" description="Helical" evidence="11">
    <location>
        <begin position="127"/>
        <end position="144"/>
    </location>
</feature>
<dbReference type="EC" id="2.7.13.3" evidence="3"/>
<dbReference type="PROSITE" id="PS50109">
    <property type="entry name" value="HIS_KIN"/>
    <property type="match status" value="1"/>
</dbReference>
<feature type="transmembrane region" description="Helical" evidence="11">
    <location>
        <begin position="150"/>
        <end position="167"/>
    </location>
</feature>
<evidence type="ECO:0000256" key="5">
    <source>
        <dbReference type="ARBA" id="ARBA00022553"/>
    </source>
</evidence>
<keyword evidence="5" id="KW-0597">Phosphoprotein</keyword>
<evidence type="ECO:0000256" key="9">
    <source>
        <dbReference type="ARBA" id="ARBA00022840"/>
    </source>
</evidence>
<keyword evidence="8 13" id="KW-0418">Kinase</keyword>
<name>A0A5P6P6Y2_9BRAD</name>
<gene>
    <name evidence="13" type="ORF">F8237_17500</name>
</gene>
<proteinExistence type="predicted"/>
<evidence type="ECO:0000256" key="11">
    <source>
        <dbReference type="SAM" id="Phobius"/>
    </source>
</evidence>
<keyword evidence="9" id="KW-0067">ATP-binding</keyword>
<dbReference type="SMART" id="SM00387">
    <property type="entry name" value="HATPase_c"/>
    <property type="match status" value="1"/>
</dbReference>
<keyword evidence="11" id="KW-0472">Membrane</keyword>
<keyword evidence="6" id="KW-0808">Transferase</keyword>
<evidence type="ECO:0000256" key="10">
    <source>
        <dbReference type="SAM" id="MobiDB-lite"/>
    </source>
</evidence>
<evidence type="ECO:0000256" key="2">
    <source>
        <dbReference type="ARBA" id="ARBA00004651"/>
    </source>
</evidence>
<keyword evidence="7" id="KW-0547">Nucleotide-binding</keyword>
<dbReference type="SUPFAM" id="SSF47384">
    <property type="entry name" value="Homodimeric domain of signal transducing histidine kinase"/>
    <property type="match status" value="1"/>
</dbReference>
<accession>A0A5P6P6Y2</accession>
<evidence type="ECO:0000313" key="13">
    <source>
        <dbReference type="EMBL" id="QFI74040.1"/>
    </source>
</evidence>
<evidence type="ECO:0000259" key="12">
    <source>
        <dbReference type="PROSITE" id="PS50109"/>
    </source>
</evidence>
<dbReference type="CDD" id="cd00082">
    <property type="entry name" value="HisKA"/>
    <property type="match status" value="1"/>
</dbReference>